<dbReference type="EMBL" id="JARJFB010000037">
    <property type="protein sequence ID" value="MEA0970696.1"/>
    <property type="molecule type" value="Genomic_DNA"/>
</dbReference>
<sequence>MSITKKHYKTIIMLLASLTITSCSTYPNKFKCGDARGLGCTMLHEVDKQIDSGQIEEAYQDKNKAKKCHGKTCYSKPTAEILKLKQKDQAVNVQDELEESLDDLDANNLNLHF</sequence>
<dbReference type="PROSITE" id="PS51257">
    <property type="entry name" value="PROKAR_LIPOPROTEIN"/>
    <property type="match status" value="1"/>
</dbReference>
<evidence type="ECO:0000313" key="1">
    <source>
        <dbReference type="EMBL" id="MEA0970696.1"/>
    </source>
</evidence>
<comment type="caution">
    <text evidence="1">The sequence shown here is derived from an EMBL/GenBank/DDBJ whole genome shotgun (WGS) entry which is preliminary data.</text>
</comment>
<name>A0ABU5NBZ4_9RICK</name>
<proteinExistence type="predicted"/>
<reference evidence="1 2" key="1">
    <citation type="submission" date="2023-03" db="EMBL/GenBank/DDBJ databases">
        <title>Host association and intracellularity evolved multiple times independently in the Rickettsiales.</title>
        <authorList>
            <person name="Castelli M."/>
            <person name="Nardi T."/>
            <person name="Gammuto L."/>
            <person name="Bellinzona G."/>
            <person name="Sabaneyeva E."/>
            <person name="Potekhin A."/>
            <person name="Serra V."/>
            <person name="Petroni G."/>
            <person name="Sassera D."/>
        </authorList>
    </citation>
    <scope>NUCLEOTIDE SEQUENCE [LARGE SCALE GENOMIC DNA]</scope>
    <source>
        <strain evidence="1 2">Sr 2-6</strain>
    </source>
</reference>
<dbReference type="RefSeq" id="WP_322776597.1">
    <property type="nucleotide sequence ID" value="NZ_JARJFB010000037.1"/>
</dbReference>
<gene>
    <name evidence="1" type="ORF">Megvenef_00664</name>
</gene>
<evidence type="ECO:0000313" key="2">
    <source>
        <dbReference type="Proteomes" id="UP001291687"/>
    </source>
</evidence>
<organism evidence="1 2">
    <name type="scientific">Candidatus Megaera venefica</name>
    <dbReference type="NCBI Taxonomy" id="2055910"/>
    <lineage>
        <taxon>Bacteria</taxon>
        <taxon>Pseudomonadati</taxon>
        <taxon>Pseudomonadota</taxon>
        <taxon>Alphaproteobacteria</taxon>
        <taxon>Rickettsiales</taxon>
        <taxon>Rickettsiaceae</taxon>
        <taxon>Candidatus Megaera</taxon>
    </lineage>
</organism>
<accession>A0ABU5NBZ4</accession>
<protein>
    <recommendedName>
        <fullName evidence="3">Lipoprotein</fullName>
    </recommendedName>
</protein>
<dbReference type="Proteomes" id="UP001291687">
    <property type="component" value="Unassembled WGS sequence"/>
</dbReference>
<evidence type="ECO:0008006" key="3">
    <source>
        <dbReference type="Google" id="ProtNLM"/>
    </source>
</evidence>
<keyword evidence="2" id="KW-1185">Reference proteome</keyword>